<keyword evidence="1" id="KW-0472">Membrane</keyword>
<keyword evidence="3" id="KW-1185">Reference proteome</keyword>
<dbReference type="KEGG" id="smo:SELMODRAFT_127781"/>
<dbReference type="Pfam" id="PF12576">
    <property type="entry name" value="DUF3754"/>
    <property type="match status" value="1"/>
</dbReference>
<protein>
    <submittedName>
        <fullName evidence="2">Uncharacterized protein</fullName>
    </submittedName>
</protein>
<name>D8SYB8_SELML</name>
<dbReference type="Proteomes" id="UP000001514">
    <property type="component" value="Unassembled WGS sequence"/>
</dbReference>
<sequence length="441" mass="51889">MEQKRNMIRIEREPVILTSKPKLVKVLTTLFSTDADRGLFKALCARIEACVRAKYHDLFEELMARNLLRPTRRGFSRCFTVRHAELSVVISRFYLFLQIMTKSNFKVLKKKEWKIATSSKYVLRLDVKLNKDRLDDKLLKKYPRVTEAGDEQLFENRCLIYRRGIGCDTAQGYYMLAKVEEIQKSFWKMILRLCIGEEENFMHEEPKPDDRFMEMERIHVGDVRIKHFFQKVELQEPTFSQVIVIYSFASNAISRTRDDPRGIHIKQFKDVPMADLELVLPEKKSPRLSWSEWIKLIFSGVTGVVLLSNNFFFSSKRHSSFVPLAFTILAAFVGYCFKVYFTFHINVLEYHRLISKSIYDKQSDSHLGTLLHLCTNVTNQETMETIVGYFVLLVLGTATKQEFALHCNYLMEREFQERCEFEYDDALDKLRAFELLDEVTQ</sequence>
<dbReference type="InParanoid" id="D8SYB8"/>
<evidence type="ECO:0000256" key="1">
    <source>
        <dbReference type="SAM" id="Phobius"/>
    </source>
</evidence>
<dbReference type="InterPro" id="IPR022227">
    <property type="entry name" value="DUF3754"/>
</dbReference>
<keyword evidence="1" id="KW-0812">Transmembrane</keyword>
<dbReference type="AlphaFoldDB" id="D8SYB8"/>
<evidence type="ECO:0000313" key="3">
    <source>
        <dbReference type="Proteomes" id="UP000001514"/>
    </source>
</evidence>
<accession>D8SYB8</accession>
<dbReference type="PANTHER" id="PTHR33645">
    <property type="entry name" value="AMINOPEPTIDASE (DUF3754)"/>
    <property type="match status" value="1"/>
</dbReference>
<dbReference type="Gramene" id="EFJ10765">
    <property type="protein sequence ID" value="EFJ10765"/>
    <property type="gene ID" value="SELMODRAFT_127781"/>
</dbReference>
<feature type="transmembrane region" description="Helical" evidence="1">
    <location>
        <begin position="324"/>
        <end position="343"/>
    </location>
</feature>
<gene>
    <name evidence="2" type="ORF">SELMODRAFT_127781</name>
</gene>
<dbReference type="HOGENOM" id="CLU_040481_0_0_1"/>
<proteinExistence type="predicted"/>
<dbReference type="EMBL" id="GL377652">
    <property type="protein sequence ID" value="EFJ10765.1"/>
    <property type="molecule type" value="Genomic_DNA"/>
</dbReference>
<reference evidence="2 3" key="1">
    <citation type="journal article" date="2011" name="Science">
        <title>The Selaginella genome identifies genetic changes associated with the evolution of vascular plants.</title>
        <authorList>
            <person name="Banks J.A."/>
            <person name="Nishiyama T."/>
            <person name="Hasebe M."/>
            <person name="Bowman J.L."/>
            <person name="Gribskov M."/>
            <person name="dePamphilis C."/>
            <person name="Albert V.A."/>
            <person name="Aono N."/>
            <person name="Aoyama T."/>
            <person name="Ambrose B.A."/>
            <person name="Ashton N.W."/>
            <person name="Axtell M.J."/>
            <person name="Barker E."/>
            <person name="Barker M.S."/>
            <person name="Bennetzen J.L."/>
            <person name="Bonawitz N.D."/>
            <person name="Chapple C."/>
            <person name="Cheng C."/>
            <person name="Correa L.G."/>
            <person name="Dacre M."/>
            <person name="DeBarry J."/>
            <person name="Dreyer I."/>
            <person name="Elias M."/>
            <person name="Engstrom E.M."/>
            <person name="Estelle M."/>
            <person name="Feng L."/>
            <person name="Finet C."/>
            <person name="Floyd S.K."/>
            <person name="Frommer W.B."/>
            <person name="Fujita T."/>
            <person name="Gramzow L."/>
            <person name="Gutensohn M."/>
            <person name="Harholt J."/>
            <person name="Hattori M."/>
            <person name="Heyl A."/>
            <person name="Hirai T."/>
            <person name="Hiwatashi Y."/>
            <person name="Ishikawa M."/>
            <person name="Iwata M."/>
            <person name="Karol K.G."/>
            <person name="Koehler B."/>
            <person name="Kolukisaoglu U."/>
            <person name="Kubo M."/>
            <person name="Kurata T."/>
            <person name="Lalonde S."/>
            <person name="Li K."/>
            <person name="Li Y."/>
            <person name="Litt A."/>
            <person name="Lyons E."/>
            <person name="Manning G."/>
            <person name="Maruyama T."/>
            <person name="Michael T.P."/>
            <person name="Mikami K."/>
            <person name="Miyazaki S."/>
            <person name="Morinaga S."/>
            <person name="Murata T."/>
            <person name="Mueller-Roeber B."/>
            <person name="Nelson D.R."/>
            <person name="Obara M."/>
            <person name="Oguri Y."/>
            <person name="Olmstead R.G."/>
            <person name="Onodera N."/>
            <person name="Petersen B.L."/>
            <person name="Pils B."/>
            <person name="Prigge M."/>
            <person name="Rensing S.A."/>
            <person name="Riano-Pachon D.M."/>
            <person name="Roberts A.W."/>
            <person name="Sato Y."/>
            <person name="Scheller H.V."/>
            <person name="Schulz B."/>
            <person name="Schulz C."/>
            <person name="Shakirov E.V."/>
            <person name="Shibagaki N."/>
            <person name="Shinohara N."/>
            <person name="Shippen D.E."/>
            <person name="Soerensen I."/>
            <person name="Sotooka R."/>
            <person name="Sugimoto N."/>
            <person name="Sugita M."/>
            <person name="Sumikawa N."/>
            <person name="Tanurdzic M."/>
            <person name="Theissen G."/>
            <person name="Ulvskov P."/>
            <person name="Wakazuki S."/>
            <person name="Weng J.K."/>
            <person name="Willats W.W."/>
            <person name="Wipf D."/>
            <person name="Wolf P.G."/>
            <person name="Yang L."/>
            <person name="Zimmer A.D."/>
            <person name="Zhu Q."/>
            <person name="Mitros T."/>
            <person name="Hellsten U."/>
            <person name="Loque D."/>
            <person name="Otillar R."/>
            <person name="Salamov A."/>
            <person name="Schmutz J."/>
            <person name="Shapiro H."/>
            <person name="Lindquist E."/>
            <person name="Lucas S."/>
            <person name="Rokhsar D."/>
            <person name="Grigoriev I.V."/>
        </authorList>
    </citation>
    <scope>NUCLEOTIDE SEQUENCE [LARGE SCALE GENOMIC DNA]</scope>
</reference>
<organism evidence="3">
    <name type="scientific">Selaginella moellendorffii</name>
    <name type="common">Spikemoss</name>
    <dbReference type="NCBI Taxonomy" id="88036"/>
    <lineage>
        <taxon>Eukaryota</taxon>
        <taxon>Viridiplantae</taxon>
        <taxon>Streptophyta</taxon>
        <taxon>Embryophyta</taxon>
        <taxon>Tracheophyta</taxon>
        <taxon>Lycopodiopsida</taxon>
        <taxon>Selaginellales</taxon>
        <taxon>Selaginellaceae</taxon>
        <taxon>Selaginella</taxon>
    </lineage>
</organism>
<keyword evidence="1" id="KW-1133">Transmembrane helix</keyword>
<feature type="transmembrane region" description="Helical" evidence="1">
    <location>
        <begin position="293"/>
        <end position="312"/>
    </location>
</feature>
<dbReference type="eggNOG" id="ENOG502QVBY">
    <property type="taxonomic scope" value="Eukaryota"/>
</dbReference>
<evidence type="ECO:0000313" key="2">
    <source>
        <dbReference type="EMBL" id="EFJ10765.1"/>
    </source>
</evidence>
<dbReference type="PANTHER" id="PTHR33645:SF11">
    <property type="entry name" value="AMINOPEPTIDASE (DUF3754)"/>
    <property type="match status" value="1"/>
</dbReference>